<dbReference type="InterPro" id="IPR023214">
    <property type="entry name" value="HAD_sf"/>
</dbReference>
<feature type="transmembrane region" description="Helical" evidence="8">
    <location>
        <begin position="564"/>
        <end position="584"/>
    </location>
</feature>
<keyword evidence="8" id="KW-0479">Metal-binding</keyword>
<dbReference type="InterPro" id="IPR008250">
    <property type="entry name" value="ATPase_P-typ_transduc_dom_A_sf"/>
</dbReference>
<accession>A0A1T4P212</accession>
<dbReference type="GO" id="GO:0005886">
    <property type="term" value="C:plasma membrane"/>
    <property type="evidence" value="ECO:0007669"/>
    <property type="project" value="UniProtKB-SubCell"/>
</dbReference>
<dbReference type="Pfam" id="PF00702">
    <property type="entry name" value="Hydrolase"/>
    <property type="match status" value="1"/>
</dbReference>
<proteinExistence type="inferred from homology"/>
<dbReference type="PANTHER" id="PTHR48085">
    <property type="entry name" value="CADMIUM/ZINC-TRANSPORTING ATPASE HMA2-RELATED"/>
    <property type="match status" value="1"/>
</dbReference>
<dbReference type="OrthoDB" id="1521937at2"/>
<dbReference type="Gene3D" id="3.40.1110.10">
    <property type="entry name" value="Calcium-transporting ATPase, cytoplasmic domain N"/>
    <property type="match status" value="1"/>
</dbReference>
<dbReference type="GO" id="GO:0046872">
    <property type="term" value="F:metal ion binding"/>
    <property type="evidence" value="ECO:0007669"/>
    <property type="project" value="UniProtKB-KW"/>
</dbReference>
<keyword evidence="8" id="KW-0547">Nucleotide-binding</keyword>
<evidence type="ECO:0000259" key="9">
    <source>
        <dbReference type="Pfam" id="PF00122"/>
    </source>
</evidence>
<evidence type="ECO:0000313" key="10">
    <source>
        <dbReference type="EMBL" id="SJZ85523.1"/>
    </source>
</evidence>
<dbReference type="InterPro" id="IPR036412">
    <property type="entry name" value="HAD-like_sf"/>
</dbReference>
<keyword evidence="5 8" id="KW-0472">Membrane</keyword>
<reference evidence="10 11" key="1">
    <citation type="submission" date="2017-02" db="EMBL/GenBank/DDBJ databases">
        <authorList>
            <person name="Peterson S.W."/>
        </authorList>
    </citation>
    <scope>NUCLEOTIDE SEQUENCE [LARGE SCALE GENOMIC DNA]</scope>
    <source>
        <strain evidence="10 11">DSM 22335</strain>
    </source>
</reference>
<dbReference type="PANTHER" id="PTHR48085:SF5">
    <property type="entry name" value="CADMIUM_ZINC-TRANSPORTING ATPASE HMA4-RELATED"/>
    <property type="match status" value="1"/>
</dbReference>
<dbReference type="PRINTS" id="PR00119">
    <property type="entry name" value="CATATPASE"/>
</dbReference>
<organism evidence="10 11">
    <name type="scientific">Sediminibacterium ginsengisoli</name>
    <dbReference type="NCBI Taxonomy" id="413434"/>
    <lineage>
        <taxon>Bacteria</taxon>
        <taxon>Pseudomonadati</taxon>
        <taxon>Bacteroidota</taxon>
        <taxon>Chitinophagia</taxon>
        <taxon>Chitinophagales</taxon>
        <taxon>Chitinophagaceae</taxon>
        <taxon>Sediminibacterium</taxon>
    </lineage>
</organism>
<dbReference type="Pfam" id="PF00122">
    <property type="entry name" value="E1-E2_ATPase"/>
    <property type="match status" value="1"/>
</dbReference>
<dbReference type="InterPro" id="IPR023298">
    <property type="entry name" value="ATPase_P-typ_TM_dom_sf"/>
</dbReference>
<dbReference type="STRING" id="413434.SAMN04488132_105102"/>
<keyword evidence="4 8" id="KW-1133">Transmembrane helix</keyword>
<dbReference type="GO" id="GO:0016463">
    <property type="term" value="F:P-type zinc transporter activity"/>
    <property type="evidence" value="ECO:0007669"/>
    <property type="project" value="UniProtKB-EC"/>
</dbReference>
<protein>
    <recommendedName>
        <fullName evidence="6">P-type Zn(2+) transporter</fullName>
        <ecNumber evidence="6">7.2.2.12</ecNumber>
    </recommendedName>
</protein>
<comment type="subcellular location">
    <subcellularLocation>
        <location evidence="8">Cell membrane</location>
    </subcellularLocation>
    <subcellularLocation>
        <location evidence="1">Membrane</location>
    </subcellularLocation>
</comment>
<feature type="transmembrane region" description="Helical" evidence="8">
    <location>
        <begin position="12"/>
        <end position="32"/>
    </location>
</feature>
<dbReference type="InterPro" id="IPR023299">
    <property type="entry name" value="ATPase_P-typ_cyto_dom_N"/>
</dbReference>
<feature type="transmembrane region" description="Helical" evidence="8">
    <location>
        <begin position="233"/>
        <end position="251"/>
    </location>
</feature>
<dbReference type="InterPro" id="IPR059000">
    <property type="entry name" value="ATPase_P-type_domA"/>
</dbReference>
<dbReference type="SUPFAM" id="SSF81665">
    <property type="entry name" value="Calcium ATPase, transmembrane domain M"/>
    <property type="match status" value="1"/>
</dbReference>
<dbReference type="NCBIfam" id="TIGR01525">
    <property type="entry name" value="ATPase-IB_hvy"/>
    <property type="match status" value="1"/>
</dbReference>
<keyword evidence="8" id="KW-1003">Cell membrane</keyword>
<dbReference type="EMBL" id="FUWH01000005">
    <property type="protein sequence ID" value="SJZ85523.1"/>
    <property type="molecule type" value="Genomic_DNA"/>
</dbReference>
<comment type="similarity">
    <text evidence="2 8">Belongs to the cation transport ATPase (P-type) (TC 3.A.3) family. Type IB subfamily.</text>
</comment>
<dbReference type="InterPro" id="IPR051014">
    <property type="entry name" value="Cation_Transport_ATPase_IB"/>
</dbReference>
<gene>
    <name evidence="10" type="ORF">SAMN04488132_105102</name>
</gene>
<evidence type="ECO:0000256" key="7">
    <source>
        <dbReference type="ARBA" id="ARBA00047308"/>
    </source>
</evidence>
<dbReference type="Gene3D" id="2.70.150.10">
    <property type="entry name" value="Calcium-transporting ATPase, cytoplasmic transduction domain A"/>
    <property type="match status" value="1"/>
</dbReference>
<evidence type="ECO:0000256" key="6">
    <source>
        <dbReference type="ARBA" id="ARBA00039097"/>
    </source>
</evidence>
<comment type="catalytic activity">
    <reaction evidence="7">
        <text>Zn(2+)(in) + ATP + H2O = Zn(2+)(out) + ADP + phosphate + H(+)</text>
        <dbReference type="Rhea" id="RHEA:20621"/>
        <dbReference type="ChEBI" id="CHEBI:15377"/>
        <dbReference type="ChEBI" id="CHEBI:15378"/>
        <dbReference type="ChEBI" id="CHEBI:29105"/>
        <dbReference type="ChEBI" id="CHEBI:30616"/>
        <dbReference type="ChEBI" id="CHEBI:43474"/>
        <dbReference type="ChEBI" id="CHEBI:456216"/>
        <dbReference type="EC" id="7.2.2.12"/>
    </reaction>
</comment>
<evidence type="ECO:0000313" key="11">
    <source>
        <dbReference type="Proteomes" id="UP000190888"/>
    </source>
</evidence>
<dbReference type="SUPFAM" id="SSF56784">
    <property type="entry name" value="HAD-like"/>
    <property type="match status" value="1"/>
</dbReference>
<dbReference type="EC" id="7.2.2.12" evidence="6"/>
<evidence type="ECO:0000256" key="2">
    <source>
        <dbReference type="ARBA" id="ARBA00006024"/>
    </source>
</evidence>
<name>A0A1T4P212_9BACT</name>
<dbReference type="InterPro" id="IPR027256">
    <property type="entry name" value="P-typ_ATPase_IB"/>
</dbReference>
<feature type="transmembrane region" description="Helical" evidence="8">
    <location>
        <begin position="62"/>
        <end position="79"/>
    </location>
</feature>
<feature type="transmembrane region" description="Helical" evidence="8">
    <location>
        <begin position="85"/>
        <end position="107"/>
    </location>
</feature>
<dbReference type="Proteomes" id="UP000190888">
    <property type="component" value="Unassembled WGS sequence"/>
</dbReference>
<evidence type="ECO:0000256" key="4">
    <source>
        <dbReference type="ARBA" id="ARBA00022989"/>
    </source>
</evidence>
<evidence type="ECO:0000256" key="8">
    <source>
        <dbReference type="RuleBase" id="RU362081"/>
    </source>
</evidence>
<evidence type="ECO:0000256" key="5">
    <source>
        <dbReference type="ARBA" id="ARBA00023136"/>
    </source>
</evidence>
<dbReference type="NCBIfam" id="TIGR01494">
    <property type="entry name" value="ATPase_P-type"/>
    <property type="match status" value="1"/>
</dbReference>
<dbReference type="GO" id="GO:0016887">
    <property type="term" value="F:ATP hydrolysis activity"/>
    <property type="evidence" value="ECO:0007669"/>
    <property type="project" value="InterPro"/>
</dbReference>
<feature type="transmembrane region" description="Helical" evidence="8">
    <location>
        <begin position="257"/>
        <end position="277"/>
    </location>
</feature>
<feature type="transmembrane region" description="Helical" evidence="8">
    <location>
        <begin position="38"/>
        <end position="55"/>
    </location>
</feature>
<dbReference type="PRINTS" id="PR00941">
    <property type="entry name" value="CDATPASE"/>
</dbReference>
<feature type="domain" description="P-type ATPase A" evidence="9">
    <location>
        <begin position="118"/>
        <end position="216"/>
    </location>
</feature>
<sequence>MSKSTELLPMEFLWEFIRIIIVALFGVVYYEHIISPEILLWGVAFGLYALIKTGIKGLVRKRKIGTPLFFTVAVVLSLVCKEYLVGIVALLFILIAEYISIISVTFARSSIEKLQDTLPSAVVVKHKGQKRKVSIIDLRAGDIVLLKTGETVPVDGEIVGGGGAINEAAITGDSACKIKTSGAKVYAGTFMNAGSLDIEATKVGSDTIFSRVHALVSDAESKQLPIKNLTDRIAVWLGPAILICVGVVYVMTRDIQLVISLLILGSPAQLGLGIGVVKIAAISRALREGILFKGGNFLEELARVDTFVFDKAGTLTVGKPRVSRLQIVDSKFSEEQLIRLAAAADSGCDHPIAKAILSYAGERAIAYPPASDFYVVKGRGVAARVDEQAVLIGNRSFMNDKSVSGFLATVNSTETAIFIAINYKLAGIFYVSDAIRDGASELIKLLNDIGIERVIMLTGDNPETARFVSRQIGISEHRANLLPGDKVSIIHELQESGAIVAMVGDSLHDAAALKNANVGISIGAIEMQAAMEGAGVVLMKDKLQGVFKAITISKRSINTIYQNMIVCVALLHIVGILLVLMKIVGPMEAAAVHLLAVALVCLNSIKLLRMKVS</sequence>
<keyword evidence="8" id="KW-0067">ATP-binding</keyword>
<keyword evidence="3 8" id="KW-0812">Transmembrane</keyword>
<dbReference type="GO" id="GO:0005524">
    <property type="term" value="F:ATP binding"/>
    <property type="evidence" value="ECO:0007669"/>
    <property type="project" value="UniProtKB-UniRule"/>
</dbReference>
<dbReference type="Gene3D" id="3.40.50.1000">
    <property type="entry name" value="HAD superfamily/HAD-like"/>
    <property type="match status" value="1"/>
</dbReference>
<dbReference type="AlphaFoldDB" id="A0A1T4P212"/>
<keyword evidence="11" id="KW-1185">Reference proteome</keyword>
<evidence type="ECO:0000256" key="1">
    <source>
        <dbReference type="ARBA" id="ARBA00004370"/>
    </source>
</evidence>
<dbReference type="NCBIfam" id="TIGR01512">
    <property type="entry name" value="ATPase-IB2_Cd"/>
    <property type="match status" value="1"/>
</dbReference>
<dbReference type="SUPFAM" id="SSF81653">
    <property type="entry name" value="Calcium ATPase, transduction domain A"/>
    <property type="match status" value="1"/>
</dbReference>
<dbReference type="InterPro" id="IPR001757">
    <property type="entry name" value="P_typ_ATPase"/>
</dbReference>
<feature type="transmembrane region" description="Helical" evidence="8">
    <location>
        <begin position="590"/>
        <end position="608"/>
    </location>
</feature>
<evidence type="ECO:0000256" key="3">
    <source>
        <dbReference type="ARBA" id="ARBA00022692"/>
    </source>
</evidence>
<dbReference type="RefSeq" id="WP_078831431.1">
    <property type="nucleotide sequence ID" value="NZ_FUWH01000005.1"/>
</dbReference>